<dbReference type="VEuPathDB" id="FungiDB:AJ78_08450"/>
<evidence type="ECO:0000313" key="1">
    <source>
        <dbReference type="EMBL" id="OJD10580.1"/>
    </source>
</evidence>
<reference evidence="1 2" key="1">
    <citation type="submission" date="2015-07" db="EMBL/GenBank/DDBJ databases">
        <title>Emmonsia species relationships and genome sequence.</title>
        <authorList>
            <consortium name="The Broad Institute Genomics Platform"/>
            <person name="Cuomo C.A."/>
            <person name="Munoz J.F."/>
            <person name="Imamovic A."/>
            <person name="Priest M.E."/>
            <person name="Young S."/>
            <person name="Clay O.K."/>
            <person name="McEwen J.G."/>
        </authorList>
    </citation>
    <scope>NUCLEOTIDE SEQUENCE [LARGE SCALE GENOMIC DNA]</scope>
    <source>
        <strain evidence="1 2">UAMH 9510</strain>
    </source>
</reference>
<accession>A0A1J9Q3S9</accession>
<dbReference type="Proteomes" id="UP000182235">
    <property type="component" value="Unassembled WGS sequence"/>
</dbReference>
<protein>
    <submittedName>
        <fullName evidence="1">Uncharacterized protein</fullName>
    </submittedName>
</protein>
<proteinExistence type="predicted"/>
<comment type="caution">
    <text evidence="1">The sequence shown here is derived from an EMBL/GenBank/DDBJ whole genome shotgun (WGS) entry which is preliminary data.</text>
</comment>
<keyword evidence="2" id="KW-1185">Reference proteome</keyword>
<evidence type="ECO:0000313" key="2">
    <source>
        <dbReference type="Proteomes" id="UP000182235"/>
    </source>
</evidence>
<dbReference type="EMBL" id="LGRN01000749">
    <property type="protein sequence ID" value="OJD10580.1"/>
    <property type="molecule type" value="Genomic_DNA"/>
</dbReference>
<sequence length="78" mass="8845">MAWEVGRVTRCSDAMHAREIIITPIDKFFVHRATPIQTLRVCCPPSGQRGKKKKSFPRKILVPAALDLSICRNIELDL</sequence>
<dbReference type="AlphaFoldDB" id="A0A1J9Q3S9"/>
<name>A0A1J9Q3S9_9EURO</name>
<gene>
    <name evidence="1" type="ORF">AJ78_08450</name>
</gene>
<organism evidence="1 2">
    <name type="scientific">Emergomyces pasteurianus Ep9510</name>
    <dbReference type="NCBI Taxonomy" id="1447872"/>
    <lineage>
        <taxon>Eukaryota</taxon>
        <taxon>Fungi</taxon>
        <taxon>Dikarya</taxon>
        <taxon>Ascomycota</taxon>
        <taxon>Pezizomycotina</taxon>
        <taxon>Eurotiomycetes</taxon>
        <taxon>Eurotiomycetidae</taxon>
        <taxon>Onygenales</taxon>
        <taxon>Ajellomycetaceae</taxon>
        <taxon>Emergomyces</taxon>
    </lineage>
</organism>